<dbReference type="OrthoDB" id="2363925at2"/>
<dbReference type="EMBL" id="JSUH01000001">
    <property type="protein sequence ID" value="KHD99127.1"/>
    <property type="molecule type" value="Genomic_DNA"/>
</dbReference>
<sequence>MTPQELFEDAARRPSEVAEHVLEGISAEVLHTMPGGTANSVAWLVWHASRQQDAQVAQLAGTEEVWTAEGWSGRFGLDVPDSSMGFGDRPEDVARIRVASPDLLRGYLDAVVERTVTYVHGLTEAQLDDVVDRSWTPPVTRGARLVSTVDDAAQHLGQAAYARGLLEDGWSGPY</sequence>
<keyword evidence="2" id="KW-0032">Aminotransferase</keyword>
<dbReference type="GO" id="GO:0008483">
    <property type="term" value="F:transaminase activity"/>
    <property type="evidence" value="ECO:0007669"/>
    <property type="project" value="UniProtKB-KW"/>
</dbReference>
<dbReference type="AlphaFoldDB" id="A0A0A6YDG1"/>
<keyword evidence="3" id="KW-1185">Reference proteome</keyword>
<accession>A0A0A6YDG1</accession>
<dbReference type="Gene3D" id="1.20.120.450">
    <property type="entry name" value="dinb family like domain"/>
    <property type="match status" value="1"/>
</dbReference>
<protein>
    <submittedName>
        <fullName evidence="2">Aspartate/tyrosine/aromatic aminotransferase</fullName>
    </submittedName>
</protein>
<dbReference type="RefSeq" id="WP_035923780.1">
    <property type="nucleotide sequence ID" value="NZ_JSUH01000001.1"/>
</dbReference>
<proteinExistence type="predicted"/>
<gene>
    <name evidence="2" type="ORF">GY22_00670</name>
</gene>
<evidence type="ECO:0000259" key="1">
    <source>
        <dbReference type="Pfam" id="PF12867"/>
    </source>
</evidence>
<dbReference type="Proteomes" id="UP000030466">
    <property type="component" value="Unassembled WGS sequence"/>
</dbReference>
<evidence type="ECO:0000313" key="3">
    <source>
        <dbReference type="Proteomes" id="UP000030466"/>
    </source>
</evidence>
<feature type="domain" description="DinB-like" evidence="1">
    <location>
        <begin position="18"/>
        <end position="159"/>
    </location>
</feature>
<dbReference type="SUPFAM" id="SSF109854">
    <property type="entry name" value="DinB/YfiT-like putative metalloenzymes"/>
    <property type="match status" value="1"/>
</dbReference>
<dbReference type="InterPro" id="IPR034660">
    <property type="entry name" value="DinB/YfiT-like"/>
</dbReference>
<evidence type="ECO:0000313" key="2">
    <source>
        <dbReference type="EMBL" id="KHD99127.1"/>
    </source>
</evidence>
<organism evidence="2 3">
    <name type="scientific">Kocuria rosea subsp. polaris</name>
    <dbReference type="NCBI Taxonomy" id="136273"/>
    <lineage>
        <taxon>Bacteria</taxon>
        <taxon>Bacillati</taxon>
        <taxon>Actinomycetota</taxon>
        <taxon>Actinomycetes</taxon>
        <taxon>Micrococcales</taxon>
        <taxon>Micrococcaceae</taxon>
        <taxon>Kocuria</taxon>
    </lineage>
</organism>
<reference evidence="2 3" key="1">
    <citation type="journal article" date="2003" name="Int. J. Syst. Evol. Microbiol.">
        <title>Kocuria polaris sp. nov., an orange-pigmented psychrophilic bacterium isolated from an Antarctic cyanobacterial mat sample.</title>
        <authorList>
            <person name="Reddy G.S."/>
            <person name="Prakash J.S."/>
            <person name="Prabahar V."/>
            <person name="Matsumoto G.I."/>
            <person name="Stackebrandt E."/>
            <person name="Shivaji S."/>
        </authorList>
    </citation>
    <scope>NUCLEOTIDE SEQUENCE [LARGE SCALE GENOMIC DNA]</scope>
    <source>
        <strain evidence="2 3">CMS 76or</strain>
    </source>
</reference>
<dbReference type="Pfam" id="PF12867">
    <property type="entry name" value="DinB_2"/>
    <property type="match status" value="1"/>
</dbReference>
<dbReference type="NCBIfam" id="NF047843">
    <property type="entry name" value="MST_Rv0443"/>
    <property type="match status" value="1"/>
</dbReference>
<comment type="caution">
    <text evidence="2">The sequence shown here is derived from an EMBL/GenBank/DDBJ whole genome shotgun (WGS) entry which is preliminary data.</text>
</comment>
<name>A0A0A6YDG1_KOCRO</name>
<keyword evidence="2" id="KW-0808">Transferase</keyword>
<dbReference type="InterPro" id="IPR024775">
    <property type="entry name" value="DinB-like"/>
</dbReference>